<evidence type="ECO:0000313" key="3">
    <source>
        <dbReference type="EMBL" id="OJX57139.1"/>
    </source>
</evidence>
<evidence type="ECO:0000256" key="1">
    <source>
        <dbReference type="ARBA" id="ARBA00009091"/>
    </source>
</evidence>
<name>A0A1M3KY29_9BACT</name>
<dbReference type="SMART" id="SM00935">
    <property type="entry name" value="OmpH"/>
    <property type="match status" value="1"/>
</dbReference>
<organism evidence="3 4">
    <name type="scientific">Candidatus Kapaibacterium thiocyanatum</name>
    <dbReference type="NCBI Taxonomy" id="1895771"/>
    <lineage>
        <taxon>Bacteria</taxon>
        <taxon>Pseudomonadati</taxon>
        <taxon>Candidatus Kapaibacteriota</taxon>
        <taxon>Candidatus Kapaibacteriia</taxon>
        <taxon>Candidatus Kapaibacteriales</taxon>
        <taxon>Candidatus Kapaibacteriaceae</taxon>
        <taxon>Candidatus Kapaibacterium</taxon>
    </lineage>
</organism>
<evidence type="ECO:0008006" key="5">
    <source>
        <dbReference type="Google" id="ProtNLM"/>
    </source>
</evidence>
<dbReference type="Gene3D" id="3.30.910.20">
    <property type="entry name" value="Skp domain"/>
    <property type="match status" value="1"/>
</dbReference>
<sequence length="163" mass="18264">MASAQAQSGAQGFRFGVVNTETIIKEMPEAIDASKKIEEVGLKIQDTLRMMQKEFETRIEQYTKQEAMMSPDAKKKEQDALTALRGRFAAYQEEKLGQTGEVARMREGLLKPIREKVQDAINAVAKEEKIALVLDKVAGLVLYSEDKADLTFKVLDKLKRGGR</sequence>
<dbReference type="GO" id="GO:0051082">
    <property type="term" value="F:unfolded protein binding"/>
    <property type="evidence" value="ECO:0007669"/>
    <property type="project" value="InterPro"/>
</dbReference>
<comment type="caution">
    <text evidence="3">The sequence shown here is derived from an EMBL/GenBank/DDBJ whole genome shotgun (WGS) entry which is preliminary data.</text>
</comment>
<dbReference type="GO" id="GO:0005829">
    <property type="term" value="C:cytosol"/>
    <property type="evidence" value="ECO:0007669"/>
    <property type="project" value="TreeGrafter"/>
</dbReference>
<comment type="similarity">
    <text evidence="1">Belongs to the Skp family.</text>
</comment>
<reference evidence="3 4" key="1">
    <citation type="submission" date="2016-09" db="EMBL/GenBank/DDBJ databases">
        <title>Genome-resolved meta-omics ties microbial dynamics to process performance in biotechnology for thiocyanate degradation.</title>
        <authorList>
            <person name="Kantor R.S."/>
            <person name="Huddy R.J."/>
            <person name="Iyer R."/>
            <person name="Thomas B.C."/>
            <person name="Brown C.T."/>
            <person name="Anantharaman K."/>
            <person name="Tringe S."/>
            <person name="Hettich R.L."/>
            <person name="Harrison S.T."/>
            <person name="Banfield J.F."/>
        </authorList>
    </citation>
    <scope>NUCLEOTIDE SEQUENCE [LARGE SCALE GENOMIC DNA]</scope>
    <source>
        <strain evidence="3">59-99</strain>
    </source>
</reference>
<dbReference type="Pfam" id="PF03938">
    <property type="entry name" value="OmpH"/>
    <property type="match status" value="1"/>
</dbReference>
<dbReference type="EMBL" id="MKVH01000024">
    <property type="protein sequence ID" value="OJX57139.1"/>
    <property type="molecule type" value="Genomic_DNA"/>
</dbReference>
<dbReference type="PANTHER" id="PTHR35089:SF1">
    <property type="entry name" value="CHAPERONE PROTEIN SKP"/>
    <property type="match status" value="1"/>
</dbReference>
<protein>
    <recommendedName>
        <fullName evidence="5">Molecular chaperone Skp</fullName>
    </recommendedName>
</protein>
<evidence type="ECO:0000256" key="2">
    <source>
        <dbReference type="ARBA" id="ARBA00022729"/>
    </source>
</evidence>
<dbReference type="STRING" id="1895771.BGO89_11600"/>
<dbReference type="Proteomes" id="UP000184233">
    <property type="component" value="Unassembled WGS sequence"/>
</dbReference>
<proteinExistence type="inferred from homology"/>
<dbReference type="SUPFAM" id="SSF111384">
    <property type="entry name" value="OmpH-like"/>
    <property type="match status" value="1"/>
</dbReference>
<dbReference type="InterPro" id="IPR024930">
    <property type="entry name" value="Skp_dom_sf"/>
</dbReference>
<dbReference type="InterPro" id="IPR005632">
    <property type="entry name" value="Chaperone_Skp"/>
</dbReference>
<accession>A0A1M3KY29</accession>
<dbReference type="AlphaFoldDB" id="A0A1M3KY29"/>
<evidence type="ECO:0000313" key="4">
    <source>
        <dbReference type="Proteomes" id="UP000184233"/>
    </source>
</evidence>
<keyword evidence="2" id="KW-0732">Signal</keyword>
<gene>
    <name evidence="3" type="ORF">BGO89_11600</name>
</gene>
<dbReference type="GO" id="GO:0050821">
    <property type="term" value="P:protein stabilization"/>
    <property type="evidence" value="ECO:0007669"/>
    <property type="project" value="TreeGrafter"/>
</dbReference>
<dbReference type="PANTHER" id="PTHR35089">
    <property type="entry name" value="CHAPERONE PROTEIN SKP"/>
    <property type="match status" value="1"/>
</dbReference>